<comment type="caution">
    <text evidence="2">The sequence shown here is derived from an EMBL/GenBank/DDBJ whole genome shotgun (WGS) entry which is preliminary data.</text>
</comment>
<feature type="transmembrane region" description="Helical" evidence="1">
    <location>
        <begin position="6"/>
        <end position="25"/>
    </location>
</feature>
<evidence type="ECO:0000313" key="3">
    <source>
        <dbReference type="Proteomes" id="UP001519332"/>
    </source>
</evidence>
<reference evidence="2 3" key="1">
    <citation type="submission" date="2021-03" db="EMBL/GenBank/DDBJ databases">
        <title>Sequencing the genomes of 1000 actinobacteria strains.</title>
        <authorList>
            <person name="Klenk H.-P."/>
        </authorList>
    </citation>
    <scope>NUCLEOTIDE SEQUENCE [LARGE SCALE GENOMIC DNA]</scope>
    <source>
        <strain evidence="2 3">DSM 46670</strain>
    </source>
</reference>
<protein>
    <submittedName>
        <fullName evidence="2">Uncharacterized protein</fullName>
    </submittedName>
</protein>
<dbReference type="Pfam" id="PF19690">
    <property type="entry name" value="DUF6191"/>
    <property type="match status" value="1"/>
</dbReference>
<dbReference type="InterPro" id="IPR045684">
    <property type="entry name" value="DUF6191"/>
</dbReference>
<name>A0ABS4TTL8_9PSEU</name>
<keyword evidence="3" id="KW-1185">Reference proteome</keyword>
<dbReference type="RefSeq" id="WP_307855439.1">
    <property type="nucleotide sequence ID" value="NZ_JAGINW010000001.1"/>
</dbReference>
<proteinExistence type="predicted"/>
<gene>
    <name evidence="2" type="ORF">JOF56_007724</name>
</gene>
<dbReference type="EMBL" id="JAGINW010000001">
    <property type="protein sequence ID" value="MBP2327339.1"/>
    <property type="molecule type" value="Genomic_DNA"/>
</dbReference>
<keyword evidence="1" id="KW-1133">Transmembrane helix</keyword>
<keyword evidence="1" id="KW-0812">Transmembrane</keyword>
<organism evidence="2 3">
    <name type="scientific">Kibdelosporangium banguiense</name>
    <dbReference type="NCBI Taxonomy" id="1365924"/>
    <lineage>
        <taxon>Bacteria</taxon>
        <taxon>Bacillati</taxon>
        <taxon>Actinomycetota</taxon>
        <taxon>Actinomycetes</taxon>
        <taxon>Pseudonocardiales</taxon>
        <taxon>Pseudonocardiaceae</taxon>
        <taxon>Kibdelosporangium</taxon>
    </lineage>
</organism>
<evidence type="ECO:0000313" key="2">
    <source>
        <dbReference type="EMBL" id="MBP2327339.1"/>
    </source>
</evidence>
<sequence>METTLALSGPAAVLLLILVGSYELIRVKRKKQTGTPMAASVADEFTAFWYGTKRNELEHRDTVSMMREEEAQGAPPKMGVDLDRGVVRLATDSAVASDGITSAGTPPKSASG</sequence>
<dbReference type="Proteomes" id="UP001519332">
    <property type="component" value="Unassembled WGS sequence"/>
</dbReference>
<accession>A0ABS4TTL8</accession>
<keyword evidence="1" id="KW-0472">Membrane</keyword>
<evidence type="ECO:0000256" key="1">
    <source>
        <dbReference type="SAM" id="Phobius"/>
    </source>
</evidence>